<evidence type="ECO:0000259" key="8">
    <source>
        <dbReference type="Pfam" id="PF18158"/>
    </source>
</evidence>
<gene>
    <name evidence="10" type="ORF">HDU87_000212</name>
</gene>
<evidence type="ECO:0000259" key="6">
    <source>
        <dbReference type="Pfam" id="PF00441"/>
    </source>
</evidence>
<evidence type="ECO:0000256" key="4">
    <source>
        <dbReference type="ARBA" id="ARBA00022827"/>
    </source>
</evidence>
<dbReference type="Pfam" id="PF00441">
    <property type="entry name" value="Acyl-CoA_dh_1"/>
    <property type="match status" value="1"/>
</dbReference>
<proteinExistence type="inferred from homology"/>
<dbReference type="SUPFAM" id="SSF47203">
    <property type="entry name" value="Acyl-CoA dehydrogenase C-terminal domain-like"/>
    <property type="match status" value="1"/>
</dbReference>
<dbReference type="EMBL" id="JADGJQ010000001">
    <property type="protein sequence ID" value="KAJ3185589.1"/>
    <property type="molecule type" value="Genomic_DNA"/>
</dbReference>
<comment type="cofactor">
    <cofactor evidence="1 5">
        <name>FAD</name>
        <dbReference type="ChEBI" id="CHEBI:57692"/>
    </cofactor>
</comment>
<evidence type="ECO:0000256" key="1">
    <source>
        <dbReference type="ARBA" id="ARBA00001974"/>
    </source>
</evidence>
<keyword evidence="5" id="KW-0560">Oxidoreductase</keyword>
<reference evidence="10" key="1">
    <citation type="submission" date="2020-05" db="EMBL/GenBank/DDBJ databases">
        <title>Phylogenomic resolution of chytrid fungi.</title>
        <authorList>
            <person name="Stajich J.E."/>
            <person name="Amses K."/>
            <person name="Simmons R."/>
            <person name="Seto K."/>
            <person name="Myers J."/>
            <person name="Bonds A."/>
            <person name="Quandt C.A."/>
            <person name="Barry K."/>
            <person name="Liu P."/>
            <person name="Grigoriev I."/>
            <person name="Longcore J.E."/>
            <person name="James T.Y."/>
        </authorList>
    </citation>
    <scope>NUCLEOTIDE SEQUENCE</scope>
    <source>
        <strain evidence="10">JEL0379</strain>
    </source>
</reference>
<evidence type="ECO:0000313" key="11">
    <source>
        <dbReference type="Proteomes" id="UP001212152"/>
    </source>
</evidence>
<dbReference type="Gene3D" id="2.40.110.20">
    <property type="match status" value="1"/>
</dbReference>
<comment type="caution">
    <text evidence="10">The sequence shown here is derived from an EMBL/GenBank/DDBJ whole genome shotgun (WGS) entry which is preliminary data.</text>
</comment>
<accession>A0AAD5TS78</accession>
<dbReference type="PANTHER" id="PTHR42707">
    <property type="entry name" value="ACYL-COA DEHYDROGENASE"/>
    <property type="match status" value="1"/>
</dbReference>
<dbReference type="InterPro" id="IPR009075">
    <property type="entry name" value="AcylCo_DH/oxidase_C"/>
</dbReference>
<dbReference type="InterPro" id="IPR041504">
    <property type="entry name" value="AidB_N"/>
</dbReference>
<evidence type="ECO:0000256" key="3">
    <source>
        <dbReference type="ARBA" id="ARBA00022630"/>
    </source>
</evidence>
<sequence>MASSAPAVIASADHGFRQEPPVLGNQYEEDALLQSILFHYLPPAVLRTVEQDLFRLGHRTITELQDLGDNAEAHPPTLTQYDHWCRRIDRLETSEGWRALKGISAEEGLVAIGYERPIAEHSRVYQYAKLYLAAPSMAFFGCPLAMTDGAAKLIESVGSPEMKRRAFERLTSRDPAAFWTSGQWMTERPGGSDVGRTESEAVAIPGSVSEAKETGTAPTHLISGFKWFSSATDSDMAFLLAREKTPSGEMVAGSRGLSLFYAELKKTPAGPMQGIRVHRLKNKLGTHALPTAELELHDLPAQRVGAAGRGVATITAMLTVTRLHSALSSVSSLRRAFAIATAYARARVSFGKGLLEHSLHTRTLANTAVFIRASMHLLFFSAALLGVSETAPTTVAADATNLLRLVTPLLKMFVCHESVAHLAECVEACGGQGYMEETRVARHARDAPVNSIWEGTANILALDVLRVAHKLAPAFKRCVSERAALAKDHEGLKTAVSSVSKALAAIDSLVVEKMPKWDRSRQERGARALGFAMARTLAGALMLEHAVVLGRAKHEDAAAAHVAAKRWCISADALVGELDTDAEQGSIAEDLLFMRGGKEGAISSRL</sequence>
<keyword evidence="4 5" id="KW-0274">FAD</keyword>
<evidence type="ECO:0000256" key="5">
    <source>
        <dbReference type="RuleBase" id="RU362125"/>
    </source>
</evidence>
<feature type="domain" description="Adaptive response protein AidB N-terminal" evidence="8">
    <location>
        <begin position="25"/>
        <end position="173"/>
    </location>
</feature>
<keyword evidence="3 5" id="KW-0285">Flavoprotein</keyword>
<feature type="domain" description="Acyl-CoA dehydrogenase/oxidase C-terminal" evidence="6">
    <location>
        <begin position="308"/>
        <end position="467"/>
    </location>
</feature>
<dbReference type="Gene3D" id="6.10.250.600">
    <property type="match status" value="1"/>
</dbReference>
<dbReference type="InterPro" id="IPR052904">
    <property type="entry name" value="Acyl-CoA_dehydrogenase-like"/>
</dbReference>
<dbReference type="InterPro" id="IPR053998">
    <property type="entry name" value="ACDH-11_C"/>
</dbReference>
<feature type="domain" description="Acyl-CoA dehydrogenase 11-like C-terminal" evidence="9">
    <location>
        <begin position="474"/>
        <end position="572"/>
    </location>
</feature>
<evidence type="ECO:0000259" key="9">
    <source>
        <dbReference type="Pfam" id="PF22217"/>
    </source>
</evidence>
<keyword evidence="11" id="KW-1185">Reference proteome</keyword>
<comment type="similarity">
    <text evidence="2 5">Belongs to the acyl-CoA dehydrogenase family.</text>
</comment>
<name>A0AAD5TS78_9FUNG</name>
<dbReference type="Pfam" id="PF02770">
    <property type="entry name" value="Acyl-CoA_dh_M"/>
    <property type="match status" value="1"/>
</dbReference>
<evidence type="ECO:0000259" key="7">
    <source>
        <dbReference type="Pfam" id="PF02770"/>
    </source>
</evidence>
<dbReference type="Pfam" id="PF18158">
    <property type="entry name" value="AidB_N"/>
    <property type="match status" value="1"/>
</dbReference>
<dbReference type="InterPro" id="IPR036250">
    <property type="entry name" value="AcylCo_DH-like_C"/>
</dbReference>
<evidence type="ECO:0000313" key="10">
    <source>
        <dbReference type="EMBL" id="KAJ3185589.1"/>
    </source>
</evidence>
<dbReference type="InterPro" id="IPR009100">
    <property type="entry name" value="AcylCoA_DH/oxidase_NM_dom_sf"/>
</dbReference>
<dbReference type="AlphaFoldDB" id="A0AAD5TS78"/>
<dbReference type="Gene3D" id="1.20.140.10">
    <property type="entry name" value="Butyryl-CoA Dehydrogenase, subunit A, domain 3"/>
    <property type="match status" value="1"/>
</dbReference>
<dbReference type="InterPro" id="IPR006089">
    <property type="entry name" value="Acyl-CoA_DH_CS"/>
</dbReference>
<protein>
    <submittedName>
        <fullName evidence="10">Uncharacterized protein</fullName>
    </submittedName>
</protein>
<feature type="domain" description="Acyl-CoA oxidase/dehydrogenase middle" evidence="7">
    <location>
        <begin position="183"/>
        <end position="298"/>
    </location>
</feature>
<dbReference type="GO" id="GO:0003995">
    <property type="term" value="F:acyl-CoA dehydrogenase activity"/>
    <property type="evidence" value="ECO:0007669"/>
    <property type="project" value="InterPro"/>
</dbReference>
<dbReference type="SUPFAM" id="SSF56645">
    <property type="entry name" value="Acyl-CoA dehydrogenase NM domain-like"/>
    <property type="match status" value="1"/>
</dbReference>
<evidence type="ECO:0000256" key="2">
    <source>
        <dbReference type="ARBA" id="ARBA00009347"/>
    </source>
</evidence>
<organism evidence="10 11">
    <name type="scientific">Geranomyces variabilis</name>
    <dbReference type="NCBI Taxonomy" id="109894"/>
    <lineage>
        <taxon>Eukaryota</taxon>
        <taxon>Fungi</taxon>
        <taxon>Fungi incertae sedis</taxon>
        <taxon>Chytridiomycota</taxon>
        <taxon>Chytridiomycota incertae sedis</taxon>
        <taxon>Chytridiomycetes</taxon>
        <taxon>Spizellomycetales</taxon>
        <taxon>Powellomycetaceae</taxon>
        <taxon>Geranomyces</taxon>
    </lineage>
</organism>
<dbReference type="PANTHER" id="PTHR42707:SF2">
    <property type="entry name" value="ACD11 DEHYDROGENASE"/>
    <property type="match status" value="1"/>
</dbReference>
<dbReference type="PROSITE" id="PS00073">
    <property type="entry name" value="ACYL_COA_DH_2"/>
    <property type="match status" value="1"/>
</dbReference>
<dbReference type="InterPro" id="IPR006091">
    <property type="entry name" value="Acyl-CoA_Oxase/DH_mid-dom"/>
</dbReference>
<dbReference type="Pfam" id="PF22217">
    <property type="entry name" value="ACDH-11_C"/>
    <property type="match status" value="1"/>
</dbReference>
<dbReference type="Proteomes" id="UP001212152">
    <property type="component" value="Unassembled WGS sequence"/>
</dbReference>